<proteinExistence type="predicted"/>
<dbReference type="Gene3D" id="3.50.50.60">
    <property type="entry name" value="FAD/NAD(P)-binding domain"/>
    <property type="match status" value="2"/>
</dbReference>
<reference evidence="3 4" key="1">
    <citation type="submission" date="2017-05" db="EMBL/GenBank/DDBJ databases">
        <title>Genome of Chryseobacterium haifense.</title>
        <authorList>
            <person name="Newman J.D."/>
        </authorList>
    </citation>
    <scope>NUCLEOTIDE SEQUENCE [LARGE SCALE GENOMIC DNA]</scope>
    <source>
        <strain evidence="3 4">DSM 19056</strain>
    </source>
</reference>
<dbReference type="RefSeq" id="WP_088263531.1">
    <property type="nucleotide sequence ID" value="NZ_JASZ02000003.1"/>
</dbReference>
<dbReference type="InterPro" id="IPR036188">
    <property type="entry name" value="FAD/NAD-bd_sf"/>
</dbReference>
<dbReference type="AlphaFoldDB" id="A0A246BBF6"/>
<sequence>MKNIDYIIVGSGYAGLFFAHQLIKNKKSFVLFSDENKGASQVSAGIVNPVVLKRFTTFWMANEQINFLEQILDEIQVYTGRNYGIKQPVQRIFHDEDEQKLWRKKAENETLQPFLNTHFDYAEGVNNPFKTGIVNHSLRLAVSDFFEDFFGYLSKENILISERFEYDSLNKNTYKDFRFKHIVFCEGMEVKRNPFFNFIPVEPNKGHHLLVKLAQPLPSKFTIKKKHFLFPLKDGLYYYGGTYDRDGKGEVVDPVAVRQLKEGLQEIYQHHFDIVEVKVGFRPTVKDRRPILGRHATEENYYIFNGLGARGILNGSYFSAQLYNFIENGAALNDEVSLERFS</sequence>
<dbReference type="PANTHER" id="PTHR13847:SF289">
    <property type="entry name" value="GLYCINE OXIDASE"/>
    <property type="match status" value="1"/>
</dbReference>
<dbReference type="GO" id="GO:0005737">
    <property type="term" value="C:cytoplasm"/>
    <property type="evidence" value="ECO:0007669"/>
    <property type="project" value="TreeGrafter"/>
</dbReference>
<feature type="domain" description="FAD dependent oxidoreductase" evidence="2">
    <location>
        <begin position="5"/>
        <end position="315"/>
    </location>
</feature>
<dbReference type="Proteomes" id="UP000197587">
    <property type="component" value="Unassembled WGS sequence"/>
</dbReference>
<organism evidence="3 4">
    <name type="scientific">Kaistella haifensis DSM 19056</name>
    <dbReference type="NCBI Taxonomy" id="1450526"/>
    <lineage>
        <taxon>Bacteria</taxon>
        <taxon>Pseudomonadati</taxon>
        <taxon>Bacteroidota</taxon>
        <taxon>Flavobacteriia</taxon>
        <taxon>Flavobacteriales</taxon>
        <taxon>Weeksellaceae</taxon>
        <taxon>Chryseobacterium group</taxon>
        <taxon>Kaistella</taxon>
    </lineage>
</organism>
<comment type="caution">
    <text evidence="3">The sequence shown here is derived from an EMBL/GenBank/DDBJ whole genome shotgun (WGS) entry which is preliminary data.</text>
</comment>
<dbReference type="GO" id="GO:0016491">
    <property type="term" value="F:oxidoreductase activity"/>
    <property type="evidence" value="ECO:0007669"/>
    <property type="project" value="UniProtKB-KW"/>
</dbReference>
<protein>
    <submittedName>
        <fullName evidence="3">FAD-dependent oxidoreductase</fullName>
    </submittedName>
</protein>
<name>A0A246BBF6_9FLAO</name>
<dbReference type="Gene3D" id="3.30.9.10">
    <property type="entry name" value="D-Amino Acid Oxidase, subunit A, domain 2"/>
    <property type="match status" value="2"/>
</dbReference>
<evidence type="ECO:0000313" key="4">
    <source>
        <dbReference type="Proteomes" id="UP000197587"/>
    </source>
</evidence>
<accession>A0A246BBF6</accession>
<dbReference type="Pfam" id="PF01266">
    <property type="entry name" value="DAO"/>
    <property type="match status" value="1"/>
</dbReference>
<evidence type="ECO:0000259" key="2">
    <source>
        <dbReference type="Pfam" id="PF01266"/>
    </source>
</evidence>
<dbReference type="EMBL" id="JASZ02000003">
    <property type="protein sequence ID" value="OWK99023.1"/>
    <property type="molecule type" value="Genomic_DNA"/>
</dbReference>
<evidence type="ECO:0000256" key="1">
    <source>
        <dbReference type="ARBA" id="ARBA00023002"/>
    </source>
</evidence>
<evidence type="ECO:0000313" key="3">
    <source>
        <dbReference type="EMBL" id="OWK99023.1"/>
    </source>
</evidence>
<dbReference type="SUPFAM" id="SSF54373">
    <property type="entry name" value="FAD-linked reductases, C-terminal domain"/>
    <property type="match status" value="1"/>
</dbReference>
<keyword evidence="4" id="KW-1185">Reference proteome</keyword>
<gene>
    <name evidence="3" type="ORF">AP75_02570</name>
</gene>
<keyword evidence="1" id="KW-0560">Oxidoreductase</keyword>
<dbReference type="InterPro" id="IPR006076">
    <property type="entry name" value="FAD-dep_OxRdtase"/>
</dbReference>
<dbReference type="PANTHER" id="PTHR13847">
    <property type="entry name" value="SARCOSINE DEHYDROGENASE-RELATED"/>
    <property type="match status" value="1"/>
</dbReference>
<dbReference type="SUPFAM" id="SSF51971">
    <property type="entry name" value="Nucleotide-binding domain"/>
    <property type="match status" value="1"/>
</dbReference>